<sequence>MDNDNKTFGFEQKEKPVSAAVSSTDPTAILTSVPATETSAVPATVTMDAPAAVTNAVPVAVDTDISATGPSAETDSVLATSANSSTSKVNQLQVSIEYIELVDFYISTNSRDSSDSEKLGSFLLASDNSINRIKSNETASSSDTATKKPRYAAHKRKVSSNEITHGRSAPPLQSTSTSSVPSSRSEPRTVSLPSSSGIPSFCATKKKKAKVPMKVKLDISRYPADWNPRSINSSASSSSVTMPTAPIAQRNQHNLSAAIACSSLTPYEYSKKIKALELLTGKRDLSVNPFCKVVVTGIIPQPIRMVKKALIELTIRVEMVGKISFVGNTTEFLVLKSYKDKFCFKIGSNPFITIIYS</sequence>
<dbReference type="AlphaFoldDB" id="A0A1R1Y5M5"/>
<feature type="compositionally biased region" description="Basic residues" evidence="1">
    <location>
        <begin position="147"/>
        <end position="158"/>
    </location>
</feature>
<dbReference type="OrthoDB" id="10443368at2759"/>
<organism evidence="2 3">
    <name type="scientific">Smittium culicis</name>
    <dbReference type="NCBI Taxonomy" id="133412"/>
    <lineage>
        <taxon>Eukaryota</taxon>
        <taxon>Fungi</taxon>
        <taxon>Fungi incertae sedis</taxon>
        <taxon>Zoopagomycota</taxon>
        <taxon>Kickxellomycotina</taxon>
        <taxon>Harpellomycetes</taxon>
        <taxon>Harpellales</taxon>
        <taxon>Legeriomycetaceae</taxon>
        <taxon>Smittium</taxon>
    </lineage>
</organism>
<feature type="region of interest" description="Disordered" evidence="1">
    <location>
        <begin position="1"/>
        <end position="23"/>
    </location>
</feature>
<evidence type="ECO:0000313" key="2">
    <source>
        <dbReference type="EMBL" id="OMJ22281.1"/>
    </source>
</evidence>
<keyword evidence="3" id="KW-1185">Reference proteome</keyword>
<evidence type="ECO:0000313" key="3">
    <source>
        <dbReference type="Proteomes" id="UP000187283"/>
    </source>
</evidence>
<feature type="compositionally biased region" description="Low complexity" evidence="1">
    <location>
        <begin position="174"/>
        <end position="191"/>
    </location>
</feature>
<feature type="compositionally biased region" description="Polar residues" evidence="1">
    <location>
        <begin position="135"/>
        <end position="144"/>
    </location>
</feature>
<evidence type="ECO:0000256" key="1">
    <source>
        <dbReference type="SAM" id="MobiDB-lite"/>
    </source>
</evidence>
<comment type="caution">
    <text evidence="2">The sequence shown here is derived from an EMBL/GenBank/DDBJ whole genome shotgun (WGS) entry which is preliminary data.</text>
</comment>
<reference evidence="2 3" key="1">
    <citation type="submission" date="2017-01" db="EMBL/GenBank/DDBJ databases">
        <authorList>
            <person name="Mah S.A."/>
            <person name="Swanson W.J."/>
            <person name="Moy G.W."/>
            <person name="Vacquier V.D."/>
        </authorList>
    </citation>
    <scope>NUCLEOTIDE SEQUENCE [LARGE SCALE GENOMIC DNA]</scope>
    <source>
        <strain evidence="2 3">GSMNP</strain>
    </source>
</reference>
<dbReference type="EMBL" id="LSSN01000801">
    <property type="protein sequence ID" value="OMJ22281.1"/>
    <property type="molecule type" value="Genomic_DNA"/>
</dbReference>
<feature type="region of interest" description="Disordered" evidence="1">
    <location>
        <begin position="135"/>
        <end position="198"/>
    </location>
</feature>
<name>A0A1R1Y5M5_9FUNG</name>
<dbReference type="Proteomes" id="UP000187283">
    <property type="component" value="Unassembled WGS sequence"/>
</dbReference>
<gene>
    <name evidence="2" type="ORF">AYI70_g2978</name>
</gene>
<accession>A0A1R1Y5M5</accession>
<proteinExistence type="predicted"/>
<protein>
    <submittedName>
        <fullName evidence="2">Uncharacterized protein</fullName>
    </submittedName>
</protein>